<accession>A0A1Q9BYZ6</accession>
<dbReference type="InterPro" id="IPR011992">
    <property type="entry name" value="EF-hand-dom_pair"/>
</dbReference>
<dbReference type="GO" id="GO:0016020">
    <property type="term" value="C:membrane"/>
    <property type="evidence" value="ECO:0007669"/>
    <property type="project" value="UniProtKB-SubCell"/>
</dbReference>
<keyword evidence="5 6" id="KW-0472">Membrane</keyword>
<evidence type="ECO:0000256" key="3">
    <source>
        <dbReference type="ARBA" id="ARBA00022837"/>
    </source>
</evidence>
<dbReference type="SMART" id="SM00054">
    <property type="entry name" value="EFh"/>
    <property type="match status" value="2"/>
</dbReference>
<gene>
    <name evidence="8" type="primary">TPC1</name>
    <name evidence="8" type="ORF">AK812_SmicGene44323</name>
</gene>
<dbReference type="InterPro" id="IPR005821">
    <property type="entry name" value="Ion_trans_dom"/>
</dbReference>
<feature type="transmembrane region" description="Helical" evidence="6">
    <location>
        <begin position="80"/>
        <end position="99"/>
    </location>
</feature>
<dbReference type="EMBL" id="LSRX01002258">
    <property type="protein sequence ID" value="OLP75820.1"/>
    <property type="molecule type" value="Genomic_DNA"/>
</dbReference>
<dbReference type="SUPFAM" id="SSF47473">
    <property type="entry name" value="EF-hand"/>
    <property type="match status" value="1"/>
</dbReference>
<dbReference type="GO" id="GO:0005216">
    <property type="term" value="F:monoatomic ion channel activity"/>
    <property type="evidence" value="ECO:0007669"/>
    <property type="project" value="InterPro"/>
</dbReference>
<comment type="caution">
    <text evidence="8">The sequence shown here is derived from an EMBL/GenBank/DDBJ whole genome shotgun (WGS) entry which is preliminary data.</text>
</comment>
<keyword evidence="2 6" id="KW-0812">Transmembrane</keyword>
<dbReference type="AlphaFoldDB" id="A0A1Q9BYZ6"/>
<feature type="transmembrane region" description="Helical" evidence="6">
    <location>
        <begin position="6"/>
        <end position="34"/>
    </location>
</feature>
<organism evidence="8 9">
    <name type="scientific">Symbiodinium microadriaticum</name>
    <name type="common">Dinoflagellate</name>
    <name type="synonym">Zooxanthella microadriatica</name>
    <dbReference type="NCBI Taxonomy" id="2951"/>
    <lineage>
        <taxon>Eukaryota</taxon>
        <taxon>Sar</taxon>
        <taxon>Alveolata</taxon>
        <taxon>Dinophyceae</taxon>
        <taxon>Suessiales</taxon>
        <taxon>Symbiodiniaceae</taxon>
        <taxon>Symbiodinium</taxon>
    </lineage>
</organism>
<evidence type="ECO:0000256" key="5">
    <source>
        <dbReference type="ARBA" id="ARBA00023136"/>
    </source>
</evidence>
<evidence type="ECO:0000256" key="6">
    <source>
        <dbReference type="SAM" id="Phobius"/>
    </source>
</evidence>
<evidence type="ECO:0000256" key="1">
    <source>
        <dbReference type="ARBA" id="ARBA00004141"/>
    </source>
</evidence>
<protein>
    <submittedName>
        <fullName evidence="8">Two pore calcium channel protein 1</fullName>
    </submittedName>
</protein>
<dbReference type="CDD" id="cd00051">
    <property type="entry name" value="EFh"/>
    <property type="match status" value="1"/>
</dbReference>
<feature type="domain" description="EF-hand" evidence="7">
    <location>
        <begin position="248"/>
        <end position="283"/>
    </location>
</feature>
<feature type="transmembrane region" description="Helical" evidence="6">
    <location>
        <begin position="157"/>
        <end position="184"/>
    </location>
</feature>
<sequence length="336" mass="37840">MMTTAIMSMVIVAQIVCVLVGMAIAAVLVSLAAIEDLPTFTRILKVRLRLRSVLKLLRRITYLKELRKLLTMATTCMKTLLWSFLFCFLIMTVWAMLLVDLVHPLVKAETALMDCDQCQRAAGSVMDANLLLFKTVVAGDSWGEIAVPIIQAHPATAVIFVGSLLTLEFGVLNLIVAVVVDTFAELRERDVMNRAEELEAEIEQDRRFLQRIFDRADEDGSGELTFEELLEGARNDPEFQSRLRVMDIDEADLQQLFKMIDVDGSGAVERDEFVQPLSRWVHESKTATRFIKYNVARALHENEELREHTNSKFVVAPLCGVELRQLSSLARASLVP</sequence>
<keyword evidence="9" id="KW-1185">Reference proteome</keyword>
<evidence type="ECO:0000256" key="2">
    <source>
        <dbReference type="ARBA" id="ARBA00022692"/>
    </source>
</evidence>
<evidence type="ECO:0000313" key="8">
    <source>
        <dbReference type="EMBL" id="OLP75820.1"/>
    </source>
</evidence>
<dbReference type="Gene3D" id="1.10.238.10">
    <property type="entry name" value="EF-hand"/>
    <property type="match status" value="1"/>
</dbReference>
<proteinExistence type="predicted"/>
<evidence type="ECO:0000313" key="9">
    <source>
        <dbReference type="Proteomes" id="UP000186817"/>
    </source>
</evidence>
<feature type="domain" description="EF-hand" evidence="7">
    <location>
        <begin position="204"/>
        <end position="239"/>
    </location>
</feature>
<dbReference type="Gene3D" id="1.10.287.70">
    <property type="match status" value="1"/>
</dbReference>
<evidence type="ECO:0000256" key="4">
    <source>
        <dbReference type="ARBA" id="ARBA00022989"/>
    </source>
</evidence>
<dbReference type="InterPro" id="IPR002048">
    <property type="entry name" value="EF_hand_dom"/>
</dbReference>
<dbReference type="GO" id="GO:0005509">
    <property type="term" value="F:calcium ion binding"/>
    <property type="evidence" value="ECO:0007669"/>
    <property type="project" value="InterPro"/>
</dbReference>
<dbReference type="InterPro" id="IPR018247">
    <property type="entry name" value="EF_Hand_1_Ca_BS"/>
</dbReference>
<evidence type="ECO:0000259" key="7">
    <source>
        <dbReference type="PROSITE" id="PS50222"/>
    </source>
</evidence>
<dbReference type="OrthoDB" id="446804at2759"/>
<comment type="subcellular location">
    <subcellularLocation>
        <location evidence="1">Membrane</location>
        <topology evidence="1">Multi-pass membrane protein</topology>
    </subcellularLocation>
</comment>
<dbReference type="Pfam" id="PF13499">
    <property type="entry name" value="EF-hand_7"/>
    <property type="match status" value="1"/>
</dbReference>
<dbReference type="PROSITE" id="PS00018">
    <property type="entry name" value="EF_HAND_1"/>
    <property type="match status" value="2"/>
</dbReference>
<reference evidence="8 9" key="1">
    <citation type="submission" date="2016-02" db="EMBL/GenBank/DDBJ databases">
        <title>Genome analysis of coral dinoflagellate symbionts highlights evolutionary adaptations to a symbiotic lifestyle.</title>
        <authorList>
            <person name="Aranda M."/>
            <person name="Li Y."/>
            <person name="Liew Y.J."/>
            <person name="Baumgarten S."/>
            <person name="Simakov O."/>
            <person name="Wilson M."/>
            <person name="Piel J."/>
            <person name="Ashoor H."/>
            <person name="Bougouffa S."/>
            <person name="Bajic V.B."/>
            <person name="Ryu T."/>
            <person name="Ravasi T."/>
            <person name="Bayer T."/>
            <person name="Micklem G."/>
            <person name="Kim H."/>
            <person name="Bhak J."/>
            <person name="Lajeunesse T.C."/>
            <person name="Voolstra C.R."/>
        </authorList>
    </citation>
    <scope>NUCLEOTIDE SEQUENCE [LARGE SCALE GENOMIC DNA]</scope>
    <source>
        <strain evidence="8 9">CCMP2467</strain>
    </source>
</reference>
<keyword evidence="3" id="KW-0106">Calcium</keyword>
<dbReference type="Pfam" id="PF00520">
    <property type="entry name" value="Ion_trans"/>
    <property type="match status" value="1"/>
</dbReference>
<name>A0A1Q9BYZ6_SYMMI</name>
<keyword evidence="4 6" id="KW-1133">Transmembrane helix</keyword>
<dbReference type="PROSITE" id="PS50222">
    <property type="entry name" value="EF_HAND_2"/>
    <property type="match status" value="2"/>
</dbReference>
<dbReference type="Proteomes" id="UP000186817">
    <property type="component" value="Unassembled WGS sequence"/>
</dbReference>